<dbReference type="RefSeq" id="WP_188992286.1">
    <property type="nucleotide sequence ID" value="NZ_BMHP01000002.1"/>
</dbReference>
<proteinExistence type="predicted"/>
<accession>A0A916YXL7</accession>
<reference evidence="1" key="1">
    <citation type="journal article" date="2014" name="Int. J. Syst. Evol. Microbiol.">
        <title>Complete genome sequence of Corynebacterium casei LMG S-19264T (=DSM 44701T), isolated from a smear-ripened cheese.</title>
        <authorList>
            <consortium name="US DOE Joint Genome Institute (JGI-PGF)"/>
            <person name="Walter F."/>
            <person name="Albersmeier A."/>
            <person name="Kalinowski J."/>
            <person name="Ruckert C."/>
        </authorList>
    </citation>
    <scope>NUCLEOTIDE SEQUENCE</scope>
    <source>
        <strain evidence="1">CGMCC 1.15178</strain>
    </source>
</reference>
<evidence type="ECO:0000313" key="1">
    <source>
        <dbReference type="EMBL" id="GGD66149.1"/>
    </source>
</evidence>
<dbReference type="Proteomes" id="UP000612456">
    <property type="component" value="Unassembled WGS sequence"/>
</dbReference>
<dbReference type="InterPro" id="IPR046064">
    <property type="entry name" value="DUF6022"/>
</dbReference>
<name>A0A916YXL7_9BACL</name>
<sequence length="163" mass="18612">MNRQEPIFMSSMSISEIGEEGNRYIGGLWESLYKEMHTQLTAAFLEIEDAAYGLYLDRLMPPLFDRLEEAGFQAADPAGKDDFIIGKCLNFSNSLEKWGTEDNRSRLFWNVIQNERQEPVGTLITEIPHSHHKFDVPTAPKLYVLTETDRESITAGIRRIKGS</sequence>
<protein>
    <submittedName>
        <fullName evidence="1">Uncharacterized protein</fullName>
    </submittedName>
</protein>
<keyword evidence="2" id="KW-1185">Reference proteome</keyword>
<evidence type="ECO:0000313" key="2">
    <source>
        <dbReference type="Proteomes" id="UP000612456"/>
    </source>
</evidence>
<dbReference type="Pfam" id="PF19486">
    <property type="entry name" value="DUF6022"/>
    <property type="match status" value="1"/>
</dbReference>
<reference evidence="1" key="2">
    <citation type="submission" date="2020-09" db="EMBL/GenBank/DDBJ databases">
        <authorList>
            <person name="Sun Q."/>
            <person name="Zhou Y."/>
        </authorList>
    </citation>
    <scope>NUCLEOTIDE SEQUENCE</scope>
    <source>
        <strain evidence="1">CGMCC 1.15178</strain>
    </source>
</reference>
<organism evidence="1 2">
    <name type="scientific">Paenibacillus nasutitermitis</name>
    <dbReference type="NCBI Taxonomy" id="1652958"/>
    <lineage>
        <taxon>Bacteria</taxon>
        <taxon>Bacillati</taxon>
        <taxon>Bacillota</taxon>
        <taxon>Bacilli</taxon>
        <taxon>Bacillales</taxon>
        <taxon>Paenibacillaceae</taxon>
        <taxon>Paenibacillus</taxon>
    </lineage>
</organism>
<dbReference type="EMBL" id="BMHP01000002">
    <property type="protein sequence ID" value="GGD66149.1"/>
    <property type="molecule type" value="Genomic_DNA"/>
</dbReference>
<gene>
    <name evidence="1" type="ORF">GCM10010911_24880</name>
</gene>
<comment type="caution">
    <text evidence="1">The sequence shown here is derived from an EMBL/GenBank/DDBJ whole genome shotgun (WGS) entry which is preliminary data.</text>
</comment>
<dbReference type="AlphaFoldDB" id="A0A916YXL7"/>